<dbReference type="SUPFAM" id="SSF63825">
    <property type="entry name" value="YWTD domain"/>
    <property type="match status" value="1"/>
</dbReference>
<keyword evidence="2" id="KW-1185">Reference proteome</keyword>
<evidence type="ECO:0000313" key="1">
    <source>
        <dbReference type="EMBL" id="KAI5438964.1"/>
    </source>
</evidence>
<accession>A0A9D4YI72</accession>
<dbReference type="FunFam" id="2.120.10.30:FF:000108">
    <property type="entry name" value="NHL domain-containing protein"/>
    <property type="match status" value="1"/>
</dbReference>
<comment type="caution">
    <text evidence="1">The sequence shown here is derived from an EMBL/GenBank/DDBJ whole genome shotgun (WGS) entry which is preliminary data.</text>
</comment>
<reference evidence="1 2" key="1">
    <citation type="journal article" date="2022" name="Nat. Genet.">
        <title>Improved pea reference genome and pan-genome highlight genomic features and evolutionary characteristics.</title>
        <authorList>
            <person name="Yang T."/>
            <person name="Liu R."/>
            <person name="Luo Y."/>
            <person name="Hu S."/>
            <person name="Wang D."/>
            <person name="Wang C."/>
            <person name="Pandey M.K."/>
            <person name="Ge S."/>
            <person name="Xu Q."/>
            <person name="Li N."/>
            <person name="Li G."/>
            <person name="Huang Y."/>
            <person name="Saxena R.K."/>
            <person name="Ji Y."/>
            <person name="Li M."/>
            <person name="Yan X."/>
            <person name="He Y."/>
            <person name="Liu Y."/>
            <person name="Wang X."/>
            <person name="Xiang C."/>
            <person name="Varshney R.K."/>
            <person name="Ding H."/>
            <person name="Gao S."/>
            <person name="Zong X."/>
        </authorList>
    </citation>
    <scope>NUCLEOTIDE SEQUENCE [LARGE SCALE GENOMIC DNA]</scope>
    <source>
        <strain evidence="1 2">cv. Zhongwan 6</strain>
    </source>
</reference>
<sequence length="812" mass="91835">MGILCYISQINGSGRDILGRVEFKCKPTHILQATATKKTSKNSTQPLTQREREREREMALALSLRYRRVKEISRWFLQPLLYYSGGCYQQYGKGLSSVPFSPQPIANGTLLRGFHQHRFSTLADLSHEHAPEVDLLSFIKSSLDELEGTHHYWLNRSVKNKQFFGIDGIHGTFLVLAASNFECGIMFQKLKAIQERFPHITVMGFKLSNSSDRENLIQLLLTENATFPILLSHGTFPQIKNGACYILFENFKSPMTCYAKDVSLEILYQAIQGLQKQPSDDSKLLNVLRSTSWKQDIITKDQYICSPLQNLLLFYPGCVSADESANRLFISDCNHHRIIVCDGDAKIIDCIGSTPGFEDGDFESAKLRRPAGSYYNASEDCLYFLDSENHAIRRADMKARLVQTLYPTSTVKKGGIWNRIMSKLGLESSVETNDEEKPEVFDSKSLYFPWHLLKSDDDTLYIIDRRFQTLWTMDLGSGKVDGVFEGSPNIVEKCGQLIRQNLSILDKIPSDQFQQKTNNVCVLDGLPHSVLLSSSTALQNHMFICDKVRQRILKIDIESGVSLDFQLSNLGLLGFPYWLNSPPEMFYAGGNGLSDTAIDHLEHFDLLPGKIDIQLSVDVPPEFELVEPLQESCIWRQARGSATEISGMDDPQSIEKVGVAQQWYADLDYLATLKPKPEMTEDDNNPAENIVVEEDGKICITSTVLTSPGTSEVVIFAVLYCKLRKIPNSNGGNQEKYAARILDFLSSKRSGKRERDSWNTFLLQSKGDLRDLIFTKLVHVRVRLNCFDHLKTDNEKDFILTDSSIKVNVLLK</sequence>
<protein>
    <submittedName>
        <fullName evidence="1">Uncharacterized protein</fullName>
    </submittedName>
</protein>
<proteinExistence type="predicted"/>
<dbReference type="AlphaFoldDB" id="A0A9D4YI72"/>
<dbReference type="Proteomes" id="UP001058974">
    <property type="component" value="Chromosome 2"/>
</dbReference>
<dbReference type="InterPro" id="IPR011042">
    <property type="entry name" value="6-blade_b-propeller_TolB-like"/>
</dbReference>
<dbReference type="PANTHER" id="PTHR46388">
    <property type="entry name" value="NHL REPEAT-CONTAINING PROTEIN 2"/>
    <property type="match status" value="1"/>
</dbReference>
<dbReference type="Gramene" id="Psat02G0462600-T1">
    <property type="protein sequence ID" value="KAI5438964.1"/>
    <property type="gene ID" value="KIW84_024626"/>
</dbReference>
<dbReference type="PANTHER" id="PTHR46388:SF3">
    <property type="entry name" value="DUF1618 DOMAIN-CONTAINING PROTEIN"/>
    <property type="match status" value="1"/>
</dbReference>
<organism evidence="1 2">
    <name type="scientific">Pisum sativum</name>
    <name type="common">Garden pea</name>
    <name type="synonym">Lathyrus oleraceus</name>
    <dbReference type="NCBI Taxonomy" id="3888"/>
    <lineage>
        <taxon>Eukaryota</taxon>
        <taxon>Viridiplantae</taxon>
        <taxon>Streptophyta</taxon>
        <taxon>Embryophyta</taxon>
        <taxon>Tracheophyta</taxon>
        <taxon>Spermatophyta</taxon>
        <taxon>Magnoliopsida</taxon>
        <taxon>eudicotyledons</taxon>
        <taxon>Gunneridae</taxon>
        <taxon>Pentapetalae</taxon>
        <taxon>rosids</taxon>
        <taxon>fabids</taxon>
        <taxon>Fabales</taxon>
        <taxon>Fabaceae</taxon>
        <taxon>Papilionoideae</taxon>
        <taxon>50 kb inversion clade</taxon>
        <taxon>NPAAA clade</taxon>
        <taxon>Hologalegina</taxon>
        <taxon>IRL clade</taxon>
        <taxon>Fabeae</taxon>
        <taxon>Lathyrus</taxon>
    </lineage>
</organism>
<gene>
    <name evidence="1" type="ORF">KIW84_024626</name>
</gene>
<evidence type="ECO:0000313" key="2">
    <source>
        <dbReference type="Proteomes" id="UP001058974"/>
    </source>
</evidence>
<name>A0A9D4YI72_PEA</name>
<dbReference type="Gene3D" id="2.120.10.30">
    <property type="entry name" value="TolB, C-terminal domain"/>
    <property type="match status" value="1"/>
</dbReference>
<dbReference type="EMBL" id="JAMSHJ010000002">
    <property type="protein sequence ID" value="KAI5438964.1"/>
    <property type="molecule type" value="Genomic_DNA"/>
</dbReference>